<sequence length="282" mass="30998">MLSEVLLRNDRETAEITQPAVVPQASPEEQAAECRARAAIYRLLAAVFVEEVTPDLLQAIRSEALLAQLAEVGIRFDDDFTATPDAALLEALAAEYTALFACTGGFPPVESVRLYGLFQQEPAFQVAETYRQHGFVLKKGKFATFPDQLGVELSFVAELLERAADALENGDVATQRKLEKTIKRFWAQHLGLWVRGYGRLVQRAAVHSFYREMGRFLTGFAEEEIAAMGLKVEDRDQGKLEVEKIPGKVEFNPDEPVCNACVGGVAAAKGQGATVSVLHDLR</sequence>
<dbReference type="Gene3D" id="1.10.3480.10">
    <property type="entry name" value="TorD-like"/>
    <property type="match status" value="1"/>
</dbReference>
<evidence type="ECO:0000313" key="3">
    <source>
        <dbReference type="Proteomes" id="UP000262004"/>
    </source>
</evidence>
<evidence type="ECO:0000256" key="1">
    <source>
        <dbReference type="ARBA" id="ARBA00023186"/>
    </source>
</evidence>
<dbReference type="PANTHER" id="PTHR34227">
    <property type="entry name" value="CHAPERONE PROTEIN YCDY"/>
    <property type="match status" value="1"/>
</dbReference>
<dbReference type="RefSeq" id="WP_119334356.1">
    <property type="nucleotide sequence ID" value="NZ_AP018558.1"/>
</dbReference>
<dbReference type="InterPro" id="IPR036411">
    <property type="entry name" value="TorD-like_sf"/>
</dbReference>
<keyword evidence="1" id="KW-0143">Chaperone</keyword>
<proteinExistence type="predicted"/>
<reference evidence="2 3" key="1">
    <citation type="submission" date="2018-04" db="EMBL/GenBank/DDBJ databases">
        <title>Complete genome sequence of Hydrogenophilus thermoluteolus TH-1.</title>
        <authorList>
            <person name="Arai H."/>
        </authorList>
    </citation>
    <scope>NUCLEOTIDE SEQUENCE [LARGE SCALE GENOMIC DNA]</scope>
    <source>
        <strain evidence="2 3">TH-1</strain>
    </source>
</reference>
<protein>
    <submittedName>
        <fullName evidence="2">Uncharacterized protein</fullName>
    </submittedName>
</protein>
<dbReference type="AlphaFoldDB" id="A0A2Z6DVR4"/>
<dbReference type="Pfam" id="PF02613">
    <property type="entry name" value="Nitrate_red_del"/>
    <property type="match status" value="1"/>
</dbReference>
<dbReference type="OrthoDB" id="3177897at2"/>
<evidence type="ECO:0000313" key="2">
    <source>
        <dbReference type="EMBL" id="BBD76523.1"/>
    </source>
</evidence>
<organism evidence="2 3">
    <name type="scientific">Hydrogenophilus thermoluteolus</name>
    <name type="common">Pseudomonas hydrogenothermophila</name>
    <dbReference type="NCBI Taxonomy" id="297"/>
    <lineage>
        <taxon>Bacteria</taxon>
        <taxon>Pseudomonadati</taxon>
        <taxon>Pseudomonadota</taxon>
        <taxon>Hydrogenophilia</taxon>
        <taxon>Hydrogenophilales</taxon>
        <taxon>Hydrogenophilaceae</taxon>
        <taxon>Hydrogenophilus</taxon>
    </lineage>
</organism>
<dbReference type="PANTHER" id="PTHR34227:SF1">
    <property type="entry name" value="DIMETHYL SULFOXIDE REDUCTASE CHAPERONE-RELATED"/>
    <property type="match status" value="1"/>
</dbReference>
<keyword evidence="3" id="KW-1185">Reference proteome</keyword>
<dbReference type="InterPro" id="IPR050289">
    <property type="entry name" value="TorD/DmsD_chaperones"/>
</dbReference>
<dbReference type="EMBL" id="AP018558">
    <property type="protein sequence ID" value="BBD76523.1"/>
    <property type="molecule type" value="Genomic_DNA"/>
</dbReference>
<dbReference type="KEGG" id="htl:HPTL_0253"/>
<dbReference type="Proteomes" id="UP000262004">
    <property type="component" value="Chromosome"/>
</dbReference>
<name>A0A2Z6DVR4_HYDTE</name>
<dbReference type="SUPFAM" id="SSF89155">
    <property type="entry name" value="TorD-like"/>
    <property type="match status" value="1"/>
</dbReference>
<dbReference type="InterPro" id="IPR020945">
    <property type="entry name" value="DMSO/NO3_reduct_chaperone"/>
</dbReference>
<accession>A0A2Z6DVR4</accession>
<gene>
    <name evidence="2" type="ORF">HPTL_0253</name>
</gene>